<dbReference type="Proteomes" id="UP001057402">
    <property type="component" value="Chromosome 3"/>
</dbReference>
<evidence type="ECO:0000313" key="1">
    <source>
        <dbReference type="EMBL" id="KAI4382922.1"/>
    </source>
</evidence>
<proteinExistence type="predicted"/>
<name>A0ACB9RWV9_9MYRT</name>
<protein>
    <submittedName>
        <fullName evidence="1">Uncharacterized protein</fullName>
    </submittedName>
</protein>
<evidence type="ECO:0000313" key="2">
    <source>
        <dbReference type="Proteomes" id="UP001057402"/>
    </source>
</evidence>
<sequence length="252" mass="27428">MVDRFGFSDVNSSSLSGSTSFGFGSSGITRSIIQFPVLSLLRSPLSAVLEYSGIGIPPVRVGAESLVSSGNSVEFATRLPDSPVVGGSINNGEVSITIIGSHEDGSGGSFNEDVEEMGCDSLTDIAEDDEGEDQDLLLMGASSSSSNLENVANGVPGNDGGRDSNYQRYDLQLVWRWIEQILPFVLLLLVVFIRQHLQGFIVSLSMAGLMFKSNNIIRKQTALKGDRKNWFLVTMSVVFMLYVFAVYWLYRE</sequence>
<accession>A0ACB9RWV9</accession>
<dbReference type="EMBL" id="CM042882">
    <property type="protein sequence ID" value="KAI4382922.1"/>
    <property type="molecule type" value="Genomic_DNA"/>
</dbReference>
<reference evidence="2" key="1">
    <citation type="journal article" date="2023" name="Front. Plant Sci.">
        <title>Chromosomal-level genome assembly of Melastoma candidum provides insights into trichome evolution.</title>
        <authorList>
            <person name="Zhong Y."/>
            <person name="Wu W."/>
            <person name="Sun C."/>
            <person name="Zou P."/>
            <person name="Liu Y."/>
            <person name="Dai S."/>
            <person name="Zhou R."/>
        </authorList>
    </citation>
    <scope>NUCLEOTIDE SEQUENCE [LARGE SCALE GENOMIC DNA]</scope>
</reference>
<organism evidence="1 2">
    <name type="scientific">Melastoma candidum</name>
    <dbReference type="NCBI Taxonomy" id="119954"/>
    <lineage>
        <taxon>Eukaryota</taxon>
        <taxon>Viridiplantae</taxon>
        <taxon>Streptophyta</taxon>
        <taxon>Embryophyta</taxon>
        <taxon>Tracheophyta</taxon>
        <taxon>Spermatophyta</taxon>
        <taxon>Magnoliopsida</taxon>
        <taxon>eudicotyledons</taxon>
        <taxon>Gunneridae</taxon>
        <taxon>Pentapetalae</taxon>
        <taxon>rosids</taxon>
        <taxon>malvids</taxon>
        <taxon>Myrtales</taxon>
        <taxon>Melastomataceae</taxon>
        <taxon>Melastomatoideae</taxon>
        <taxon>Melastomateae</taxon>
        <taxon>Melastoma</taxon>
    </lineage>
</organism>
<comment type="caution">
    <text evidence="1">The sequence shown here is derived from an EMBL/GenBank/DDBJ whole genome shotgun (WGS) entry which is preliminary data.</text>
</comment>
<keyword evidence="2" id="KW-1185">Reference proteome</keyword>
<gene>
    <name evidence="1" type="ORF">MLD38_008816</name>
</gene>